<gene>
    <name evidence="7" type="ORF">VNI00_013482</name>
</gene>
<reference evidence="7 8" key="1">
    <citation type="submission" date="2024-01" db="EMBL/GenBank/DDBJ databases">
        <title>A draft genome for a cacao thread blight-causing isolate of Paramarasmius palmivorus.</title>
        <authorList>
            <person name="Baruah I.K."/>
            <person name="Bukari Y."/>
            <person name="Amoako-Attah I."/>
            <person name="Meinhardt L.W."/>
            <person name="Bailey B.A."/>
            <person name="Cohen S.P."/>
        </authorList>
    </citation>
    <scope>NUCLEOTIDE SEQUENCE [LARGE SCALE GENOMIC DNA]</scope>
    <source>
        <strain evidence="7 8">GH-12</strain>
    </source>
</reference>
<evidence type="ECO:0000313" key="7">
    <source>
        <dbReference type="EMBL" id="KAK7032112.1"/>
    </source>
</evidence>
<keyword evidence="3" id="KW-0862">Zinc</keyword>
<evidence type="ECO:0000259" key="6">
    <source>
        <dbReference type="PROSITE" id="PS50865"/>
    </source>
</evidence>
<accession>A0AAW0BZB0</accession>
<dbReference type="GO" id="GO:0008270">
    <property type="term" value="F:zinc ion binding"/>
    <property type="evidence" value="ECO:0007669"/>
    <property type="project" value="UniProtKB-KW"/>
</dbReference>
<evidence type="ECO:0000256" key="5">
    <source>
        <dbReference type="SAM" id="MobiDB-lite"/>
    </source>
</evidence>
<evidence type="ECO:0000256" key="3">
    <source>
        <dbReference type="ARBA" id="ARBA00022833"/>
    </source>
</evidence>
<dbReference type="InterPro" id="IPR002893">
    <property type="entry name" value="Znf_MYND"/>
</dbReference>
<keyword evidence="2 4" id="KW-0863">Zinc-finger</keyword>
<evidence type="ECO:0000256" key="4">
    <source>
        <dbReference type="PROSITE-ProRule" id="PRU00134"/>
    </source>
</evidence>
<evidence type="ECO:0000313" key="8">
    <source>
        <dbReference type="Proteomes" id="UP001383192"/>
    </source>
</evidence>
<dbReference type="Gene3D" id="6.10.140.2220">
    <property type="match status" value="1"/>
</dbReference>
<dbReference type="AlphaFoldDB" id="A0AAW0BZB0"/>
<keyword evidence="1" id="KW-0479">Metal-binding</keyword>
<dbReference type="SUPFAM" id="SSF144232">
    <property type="entry name" value="HIT/MYND zinc finger-like"/>
    <property type="match status" value="1"/>
</dbReference>
<dbReference type="PROSITE" id="PS50865">
    <property type="entry name" value="ZF_MYND_2"/>
    <property type="match status" value="1"/>
</dbReference>
<evidence type="ECO:0000256" key="1">
    <source>
        <dbReference type="ARBA" id="ARBA00022723"/>
    </source>
</evidence>
<sequence length="653" mass="73477">MVGADSLLDDDPYPYNGSRTNRNDPILPAKSLPSLGRAGDARVPRSALFYLQSPPATFPALADTLDQTRHHSVLALRGLSAFLDQEIFKDTLRTRLLLAPLTDRQVWSDVWGWIKVLVASLILDLLPSSTKFQELQQQVLDTVSRILLALLDCPWTDRYHRVITAEKDVKEWCAHVYISVVGYTHLSLSSLASISQAQSWGARPAILKRTLISTSSSSSSSSLPFPLVLNKHDPKGLLDILGFRLQAYLKAEQLDIAEVHALQSLIVHIDHACPDIARQTRPSSVRLLTQTLVTIIKHFIRGLLTASCDFWRVVRDCTWVLGRVFMAPCGSNWVIVVLKESLLQTAMLLDCWLAQSYTGHEDGCTGCTLLCLLNEAFLGPLLSHLFVPAVLRYIRQIWHNSGGIPSLPRRSEHNTLSEFWAKLEKYISYLTKVRLQNPQSLGVCGNKMCKQEVFRKNDCNAHEASNDHPADANDVHEDDDNRRLCSGCLSHVYCSRDCQREAWGEHKTDCMKQVQLHRDGTISPRYVDWRLLFYHALDLMLSNADDIRRLSGPGELAVLYIATLPGELRTLPVDTFKRRYPNWVDKWLPALTSLSYIIVQHPTQGLDFILRLCTGLDYESGCWSDGLFSSLLASRAEKQPPQGAIEANEHRAV</sequence>
<evidence type="ECO:0000256" key="2">
    <source>
        <dbReference type="ARBA" id="ARBA00022771"/>
    </source>
</evidence>
<feature type="domain" description="MYND-type" evidence="6">
    <location>
        <begin position="456"/>
        <end position="510"/>
    </location>
</feature>
<proteinExistence type="predicted"/>
<dbReference type="Proteomes" id="UP001383192">
    <property type="component" value="Unassembled WGS sequence"/>
</dbReference>
<keyword evidence="8" id="KW-1185">Reference proteome</keyword>
<feature type="region of interest" description="Disordered" evidence="5">
    <location>
        <begin position="1"/>
        <end position="29"/>
    </location>
</feature>
<dbReference type="Pfam" id="PF01753">
    <property type="entry name" value="zf-MYND"/>
    <property type="match status" value="1"/>
</dbReference>
<protein>
    <recommendedName>
        <fullName evidence="6">MYND-type domain-containing protein</fullName>
    </recommendedName>
</protein>
<name>A0AAW0BZB0_9AGAR</name>
<organism evidence="7 8">
    <name type="scientific">Paramarasmius palmivorus</name>
    <dbReference type="NCBI Taxonomy" id="297713"/>
    <lineage>
        <taxon>Eukaryota</taxon>
        <taxon>Fungi</taxon>
        <taxon>Dikarya</taxon>
        <taxon>Basidiomycota</taxon>
        <taxon>Agaricomycotina</taxon>
        <taxon>Agaricomycetes</taxon>
        <taxon>Agaricomycetidae</taxon>
        <taxon>Agaricales</taxon>
        <taxon>Marasmiineae</taxon>
        <taxon>Marasmiaceae</taxon>
        <taxon>Paramarasmius</taxon>
    </lineage>
</organism>
<dbReference type="EMBL" id="JAYKXP010000068">
    <property type="protein sequence ID" value="KAK7032112.1"/>
    <property type="molecule type" value="Genomic_DNA"/>
</dbReference>
<comment type="caution">
    <text evidence="7">The sequence shown here is derived from an EMBL/GenBank/DDBJ whole genome shotgun (WGS) entry which is preliminary data.</text>
</comment>